<dbReference type="GO" id="GO:0022857">
    <property type="term" value="F:transmembrane transporter activity"/>
    <property type="evidence" value="ECO:0007669"/>
    <property type="project" value="InterPro"/>
</dbReference>
<evidence type="ECO:0000313" key="3">
    <source>
        <dbReference type="Proteomes" id="UP000247612"/>
    </source>
</evidence>
<protein>
    <submittedName>
        <fullName evidence="2">Putative membrane protein</fullName>
    </submittedName>
</protein>
<dbReference type="GeneID" id="94440023"/>
<dbReference type="Proteomes" id="UP000247612">
    <property type="component" value="Unassembled WGS sequence"/>
</dbReference>
<keyword evidence="3" id="KW-1185">Reference proteome</keyword>
<feature type="transmembrane region" description="Helical" evidence="1">
    <location>
        <begin position="104"/>
        <end position="128"/>
    </location>
</feature>
<feature type="transmembrane region" description="Helical" evidence="1">
    <location>
        <begin position="134"/>
        <end position="160"/>
    </location>
</feature>
<evidence type="ECO:0000313" key="2">
    <source>
        <dbReference type="EMBL" id="PXX81738.1"/>
    </source>
</evidence>
<reference evidence="2 3" key="1">
    <citation type="submission" date="2018-05" db="EMBL/GenBank/DDBJ databases">
        <title>Genomic Encyclopedia of Type Strains, Phase IV (KMG-IV): sequencing the most valuable type-strain genomes for metagenomic binning, comparative biology and taxonomic classification.</title>
        <authorList>
            <person name="Goeker M."/>
        </authorList>
    </citation>
    <scope>NUCLEOTIDE SEQUENCE [LARGE SCALE GENOMIC DNA]</scope>
    <source>
        <strain evidence="2 3">JC118</strain>
    </source>
</reference>
<dbReference type="InterPro" id="IPR024529">
    <property type="entry name" value="ECF_trnsprt_substrate-spec"/>
</dbReference>
<feature type="transmembrane region" description="Helical" evidence="1">
    <location>
        <begin position="12"/>
        <end position="31"/>
    </location>
</feature>
<dbReference type="EMBL" id="QJKH01000001">
    <property type="protein sequence ID" value="PXX81738.1"/>
    <property type="molecule type" value="Genomic_DNA"/>
</dbReference>
<keyword evidence="1" id="KW-1133">Transmembrane helix</keyword>
<sequence>MNSKTKRLVMTALFIALGTIVPQAFHMLGLGPSQVFLPMHLPVMICGSLLGPIAGLICGLITPLLSSVLTGMPPLMPVGLAMAVELGTYGLVIGYLIKKSNIWIALIVSMLAGRLVNGIVNALIAGFSASAFGITAYLTTVFVTALPGLVIQLILVPLCYKLLVKTRLFE</sequence>
<dbReference type="AlphaFoldDB" id="A0A2V2F8E2"/>
<comment type="caution">
    <text evidence="2">The sequence shown here is derived from an EMBL/GenBank/DDBJ whole genome shotgun (WGS) entry which is preliminary data.</text>
</comment>
<dbReference type="RefSeq" id="WP_022936654.1">
    <property type="nucleotide sequence ID" value="NZ_CABKRQ010000001.1"/>
</dbReference>
<accession>A0A2V2F8E2</accession>
<dbReference type="STRING" id="1034346.GCA_000313565_00349"/>
<name>A0A2V2F8E2_9FIRM</name>
<evidence type="ECO:0000256" key="1">
    <source>
        <dbReference type="SAM" id="Phobius"/>
    </source>
</evidence>
<feature type="transmembrane region" description="Helical" evidence="1">
    <location>
        <begin position="78"/>
        <end position="97"/>
    </location>
</feature>
<dbReference type="Gene3D" id="1.10.1760.20">
    <property type="match status" value="1"/>
</dbReference>
<dbReference type="Pfam" id="PF12822">
    <property type="entry name" value="ECF_trnsprt"/>
    <property type="match status" value="1"/>
</dbReference>
<organism evidence="2 3">
    <name type="scientific">Dielma fastidiosa</name>
    <dbReference type="NCBI Taxonomy" id="1034346"/>
    <lineage>
        <taxon>Bacteria</taxon>
        <taxon>Bacillati</taxon>
        <taxon>Bacillota</taxon>
        <taxon>Erysipelotrichia</taxon>
        <taxon>Erysipelotrichales</taxon>
        <taxon>Erysipelotrichaceae</taxon>
        <taxon>Dielma</taxon>
    </lineage>
</organism>
<keyword evidence="1" id="KW-0812">Transmembrane</keyword>
<dbReference type="OrthoDB" id="9815422at2"/>
<proteinExistence type="predicted"/>
<feature type="transmembrane region" description="Helical" evidence="1">
    <location>
        <begin position="43"/>
        <end position="66"/>
    </location>
</feature>
<gene>
    <name evidence="2" type="ORF">DES51_101354</name>
</gene>
<keyword evidence="1" id="KW-0472">Membrane</keyword>